<evidence type="ECO:0000256" key="3">
    <source>
        <dbReference type="ARBA" id="ARBA00023163"/>
    </source>
</evidence>
<dbReference type="SUPFAM" id="SSF46689">
    <property type="entry name" value="Homeodomain-like"/>
    <property type="match status" value="1"/>
</dbReference>
<dbReference type="InterPro" id="IPR001647">
    <property type="entry name" value="HTH_TetR"/>
</dbReference>
<dbReference type="Gene3D" id="1.10.10.60">
    <property type="entry name" value="Homeodomain-like"/>
    <property type="match status" value="1"/>
</dbReference>
<evidence type="ECO:0000313" key="7">
    <source>
        <dbReference type="Proteomes" id="UP001500212"/>
    </source>
</evidence>
<evidence type="ECO:0000256" key="4">
    <source>
        <dbReference type="PROSITE-ProRule" id="PRU00335"/>
    </source>
</evidence>
<proteinExistence type="predicted"/>
<evidence type="ECO:0000259" key="5">
    <source>
        <dbReference type="PROSITE" id="PS50977"/>
    </source>
</evidence>
<dbReference type="RefSeq" id="WP_345357224.1">
    <property type="nucleotide sequence ID" value="NZ_BAABHJ010000012.1"/>
</dbReference>
<sequence length="195" mass="21179">MVDGTRRPGRPRSEAARLAILKATHDELLERGYGGLTMEGIAARAGVGKQTIYRWWRSKADVALDSLLNVASEGIPIPDEGGLEADLSAFLSRTFGMQESEGPVLKGLLAQSLLDPEFAEAFRDHFLAGRRAALRTVLNQAVARGEIPADADLGLLHDVVYGVLWYRLLFRTAPLDDEAARGIASLIAGSVRNRE</sequence>
<evidence type="ECO:0000313" key="6">
    <source>
        <dbReference type="EMBL" id="GAA4610549.1"/>
    </source>
</evidence>
<accession>A0ABP8TKN4</accession>
<dbReference type="EMBL" id="BAABHJ010000012">
    <property type="protein sequence ID" value="GAA4610549.1"/>
    <property type="molecule type" value="Genomic_DNA"/>
</dbReference>
<feature type="DNA-binding region" description="H-T-H motif" evidence="4">
    <location>
        <begin position="37"/>
        <end position="56"/>
    </location>
</feature>
<dbReference type="InterPro" id="IPR011075">
    <property type="entry name" value="TetR_C"/>
</dbReference>
<evidence type="ECO:0000256" key="2">
    <source>
        <dbReference type="ARBA" id="ARBA00023125"/>
    </source>
</evidence>
<feature type="domain" description="HTH tetR-type" evidence="5">
    <location>
        <begin position="14"/>
        <end position="74"/>
    </location>
</feature>
<dbReference type="InterPro" id="IPR036271">
    <property type="entry name" value="Tet_transcr_reg_TetR-rel_C_sf"/>
</dbReference>
<dbReference type="Gene3D" id="1.10.357.10">
    <property type="entry name" value="Tetracycline Repressor, domain 2"/>
    <property type="match status" value="1"/>
</dbReference>
<dbReference type="Proteomes" id="UP001500212">
    <property type="component" value="Unassembled WGS sequence"/>
</dbReference>
<dbReference type="PROSITE" id="PS50977">
    <property type="entry name" value="HTH_TETR_2"/>
    <property type="match status" value="1"/>
</dbReference>
<keyword evidence="2 4" id="KW-0238">DNA-binding</keyword>
<protein>
    <submittedName>
        <fullName evidence="6">TetR/AcrR family transcriptional regulator</fullName>
    </submittedName>
</protein>
<comment type="caution">
    <text evidence="6">The sequence shown here is derived from an EMBL/GenBank/DDBJ whole genome shotgun (WGS) entry which is preliminary data.</text>
</comment>
<keyword evidence="1" id="KW-0805">Transcription regulation</keyword>
<dbReference type="Pfam" id="PF00440">
    <property type="entry name" value="TetR_N"/>
    <property type="match status" value="1"/>
</dbReference>
<gene>
    <name evidence="6" type="ORF">GCM10023195_43700</name>
</gene>
<keyword evidence="7" id="KW-1185">Reference proteome</keyword>
<reference evidence="7" key="1">
    <citation type="journal article" date="2019" name="Int. J. Syst. Evol. Microbiol.">
        <title>The Global Catalogue of Microorganisms (GCM) 10K type strain sequencing project: providing services to taxonomists for standard genome sequencing and annotation.</title>
        <authorList>
            <consortium name="The Broad Institute Genomics Platform"/>
            <consortium name="The Broad Institute Genome Sequencing Center for Infectious Disease"/>
            <person name="Wu L."/>
            <person name="Ma J."/>
        </authorList>
    </citation>
    <scope>NUCLEOTIDE SEQUENCE [LARGE SCALE GENOMIC DNA]</scope>
    <source>
        <strain evidence="7">JCM 17938</strain>
    </source>
</reference>
<name>A0ABP8TKN4_9ACTN</name>
<dbReference type="PANTHER" id="PTHR30055:SF148">
    <property type="entry name" value="TETR-FAMILY TRANSCRIPTIONAL REGULATOR"/>
    <property type="match status" value="1"/>
</dbReference>
<dbReference type="PANTHER" id="PTHR30055">
    <property type="entry name" value="HTH-TYPE TRANSCRIPTIONAL REGULATOR RUTR"/>
    <property type="match status" value="1"/>
</dbReference>
<dbReference type="PRINTS" id="PR00455">
    <property type="entry name" value="HTHTETR"/>
</dbReference>
<organism evidence="6 7">
    <name type="scientific">Actinoallomurus liliacearum</name>
    <dbReference type="NCBI Taxonomy" id="1080073"/>
    <lineage>
        <taxon>Bacteria</taxon>
        <taxon>Bacillati</taxon>
        <taxon>Actinomycetota</taxon>
        <taxon>Actinomycetes</taxon>
        <taxon>Streptosporangiales</taxon>
        <taxon>Thermomonosporaceae</taxon>
        <taxon>Actinoallomurus</taxon>
    </lineage>
</organism>
<dbReference type="SUPFAM" id="SSF48498">
    <property type="entry name" value="Tetracyclin repressor-like, C-terminal domain"/>
    <property type="match status" value="1"/>
</dbReference>
<keyword evidence="3" id="KW-0804">Transcription</keyword>
<evidence type="ECO:0000256" key="1">
    <source>
        <dbReference type="ARBA" id="ARBA00023015"/>
    </source>
</evidence>
<dbReference type="InterPro" id="IPR009057">
    <property type="entry name" value="Homeodomain-like_sf"/>
</dbReference>
<dbReference type="InterPro" id="IPR050109">
    <property type="entry name" value="HTH-type_TetR-like_transc_reg"/>
</dbReference>
<dbReference type="Pfam" id="PF16859">
    <property type="entry name" value="TetR_C_11"/>
    <property type="match status" value="1"/>
</dbReference>